<dbReference type="KEGG" id="foc:127751787"/>
<keyword evidence="6" id="KW-1015">Disulfide bond</keyword>
<evidence type="ECO:0000256" key="4">
    <source>
        <dbReference type="ARBA" id="ARBA00022825"/>
    </source>
</evidence>
<dbReference type="Gene3D" id="3.30.1640.30">
    <property type="match status" value="1"/>
</dbReference>
<dbReference type="InterPro" id="IPR033116">
    <property type="entry name" value="TRYPSIN_SER"/>
</dbReference>
<dbReference type="InterPro" id="IPR001314">
    <property type="entry name" value="Peptidase_S1A"/>
</dbReference>
<comment type="domain">
    <text evidence="10">The clip domain consists of 35-55 residues which are 'knitted' together usually by 3 conserved disulfide bonds forming a clip-like compact structure.</text>
</comment>
<evidence type="ECO:0000256" key="7">
    <source>
        <dbReference type="ARBA" id="ARBA00023180"/>
    </source>
</evidence>
<feature type="domain" description="Clip" evidence="13">
    <location>
        <begin position="79"/>
        <end position="132"/>
    </location>
</feature>
<keyword evidence="4 9" id="KW-0720">Serine protease</keyword>
<dbReference type="InterPro" id="IPR001254">
    <property type="entry name" value="Trypsin_dom"/>
</dbReference>
<dbReference type="PANTHER" id="PTHR24256">
    <property type="entry name" value="TRYPTASE-RELATED"/>
    <property type="match status" value="1"/>
</dbReference>
<dbReference type="Proteomes" id="UP000504606">
    <property type="component" value="Unplaced"/>
</dbReference>
<organism evidence="14 15">
    <name type="scientific">Frankliniella occidentalis</name>
    <name type="common">Western flower thrips</name>
    <name type="synonym">Euthrips occidentalis</name>
    <dbReference type="NCBI Taxonomy" id="133901"/>
    <lineage>
        <taxon>Eukaryota</taxon>
        <taxon>Metazoa</taxon>
        <taxon>Ecdysozoa</taxon>
        <taxon>Arthropoda</taxon>
        <taxon>Hexapoda</taxon>
        <taxon>Insecta</taxon>
        <taxon>Pterygota</taxon>
        <taxon>Neoptera</taxon>
        <taxon>Paraneoptera</taxon>
        <taxon>Thysanoptera</taxon>
        <taxon>Terebrantia</taxon>
        <taxon>Thripoidea</taxon>
        <taxon>Thripidae</taxon>
        <taxon>Frankliniella</taxon>
    </lineage>
</organism>
<protein>
    <recommendedName>
        <fullName evidence="10">CLIP domain-containing serine protease</fullName>
        <ecNumber evidence="9">3.4.21.-</ecNumber>
    </recommendedName>
</protein>
<comment type="similarity">
    <text evidence="8 10">Belongs to the peptidase S1 family. CLIP subfamily.</text>
</comment>
<evidence type="ECO:0000313" key="15">
    <source>
        <dbReference type="RefSeq" id="XP_052131809.1"/>
    </source>
</evidence>
<evidence type="ECO:0000256" key="1">
    <source>
        <dbReference type="ARBA" id="ARBA00022670"/>
    </source>
</evidence>
<feature type="compositionally biased region" description="Pro residues" evidence="11">
    <location>
        <begin position="142"/>
        <end position="164"/>
    </location>
</feature>
<dbReference type="PRINTS" id="PR00722">
    <property type="entry name" value="CHYMOTRYPSIN"/>
</dbReference>
<keyword evidence="3 9" id="KW-0378">Hydrolase</keyword>
<dbReference type="Pfam" id="PF00089">
    <property type="entry name" value="Trypsin"/>
    <property type="match status" value="1"/>
</dbReference>
<evidence type="ECO:0000256" key="5">
    <source>
        <dbReference type="ARBA" id="ARBA00023145"/>
    </source>
</evidence>
<evidence type="ECO:0000256" key="9">
    <source>
        <dbReference type="RuleBase" id="RU363034"/>
    </source>
</evidence>
<dbReference type="InterPro" id="IPR051487">
    <property type="entry name" value="Ser/Thr_Proteases_Immune/Dev"/>
</dbReference>
<dbReference type="InterPro" id="IPR022700">
    <property type="entry name" value="CLIP"/>
</dbReference>
<dbReference type="EC" id="3.4.21.-" evidence="9"/>
<keyword evidence="14" id="KW-1185">Reference proteome</keyword>
<keyword evidence="2 10" id="KW-0732">Signal</keyword>
<dbReference type="GeneID" id="127751787"/>
<dbReference type="PROSITE" id="PS51888">
    <property type="entry name" value="CLIP"/>
    <property type="match status" value="1"/>
</dbReference>
<name>A0A9C6X9R9_FRAOC</name>
<dbReference type="PROSITE" id="PS50240">
    <property type="entry name" value="TRYPSIN_DOM"/>
    <property type="match status" value="1"/>
</dbReference>
<feature type="signal peptide" evidence="10">
    <location>
        <begin position="1"/>
        <end position="26"/>
    </location>
</feature>
<evidence type="ECO:0000259" key="12">
    <source>
        <dbReference type="PROSITE" id="PS50240"/>
    </source>
</evidence>
<evidence type="ECO:0000313" key="14">
    <source>
        <dbReference type="Proteomes" id="UP000504606"/>
    </source>
</evidence>
<keyword evidence="1 9" id="KW-0645">Protease</keyword>
<dbReference type="FunFam" id="2.40.10.10:FF:000084">
    <property type="entry name" value="Serine protease easter"/>
    <property type="match status" value="1"/>
</dbReference>
<feature type="chain" id="PRO_5039758051" description="CLIP domain-containing serine protease" evidence="10">
    <location>
        <begin position="27"/>
        <end position="458"/>
    </location>
</feature>
<dbReference type="GO" id="GO:0006508">
    <property type="term" value="P:proteolysis"/>
    <property type="evidence" value="ECO:0007669"/>
    <property type="project" value="UniProtKB-KW"/>
</dbReference>
<evidence type="ECO:0000256" key="6">
    <source>
        <dbReference type="ARBA" id="ARBA00023157"/>
    </source>
</evidence>
<dbReference type="GO" id="GO:0004252">
    <property type="term" value="F:serine-type endopeptidase activity"/>
    <property type="evidence" value="ECO:0007669"/>
    <property type="project" value="UniProtKB-UniRule"/>
</dbReference>
<dbReference type="InterPro" id="IPR043504">
    <property type="entry name" value="Peptidase_S1_PA_chymotrypsin"/>
</dbReference>
<sequence>MTTSTTRRMLLVAVAALALVAHGVVAQGAENDGFSIPADDPPAPAADVPSLGERGRAWDAHRHGGGAHPRQLSARTGEACQTPDDKSGACIPVTHCPPLVALLRNKPVSNENVAFLRNSQCGFQANIPLVCCPKTVDRVPNRPHPPRPQPQPRPTPPAPRPPTRPTDGVSHRNMHLLPTGDCGIQTSERIFGGNETDLGEFPWMALLQYRNPRGSLGFYCGGVLISKRYVLTAAHCVADDSVKLVSVRLGEHDTKTSPDCKTDILSENQNQICAARAVDVPVERDIAYPEYNKRDPNHYNDIALLRLSRDVEFTEWIQPICVPVSNEQKTKSYVGKKLWVAGWGKTETRSESDVKLKLAVPVVSRADCSSVYSQASVDLNDKSQLCAGGEKGQDSCNGDSGGPLMSVEVVNDGDFPKTVWHVSGIVAFGPVKCGMQGWPGVYTRVTHFVPWILDTIHA</sequence>
<gene>
    <name evidence="15" type="primary">LOC127751787</name>
</gene>
<keyword evidence="5" id="KW-0865">Zymogen</keyword>
<evidence type="ECO:0000256" key="8">
    <source>
        <dbReference type="ARBA" id="ARBA00024195"/>
    </source>
</evidence>
<dbReference type="SMART" id="SM00020">
    <property type="entry name" value="Tryp_SPc"/>
    <property type="match status" value="1"/>
</dbReference>
<comment type="subcellular location">
    <subcellularLocation>
        <location evidence="10">Secreted</location>
    </subcellularLocation>
</comment>
<dbReference type="RefSeq" id="XP_052131809.1">
    <property type="nucleotide sequence ID" value="XM_052275849.1"/>
</dbReference>
<dbReference type="InterPro" id="IPR018114">
    <property type="entry name" value="TRYPSIN_HIS"/>
</dbReference>
<evidence type="ECO:0000256" key="11">
    <source>
        <dbReference type="SAM" id="MobiDB-lite"/>
    </source>
</evidence>
<feature type="region of interest" description="Disordered" evidence="11">
    <location>
        <begin position="138"/>
        <end position="180"/>
    </location>
</feature>
<dbReference type="FunFam" id="2.40.10.10:FF:000028">
    <property type="entry name" value="Serine protease easter"/>
    <property type="match status" value="1"/>
</dbReference>
<dbReference type="GO" id="GO:0005576">
    <property type="term" value="C:extracellular region"/>
    <property type="evidence" value="ECO:0007669"/>
    <property type="project" value="UniProtKB-SubCell"/>
</dbReference>
<dbReference type="FunFam" id="3.30.1640.30:FF:000001">
    <property type="entry name" value="Serine protease 7"/>
    <property type="match status" value="1"/>
</dbReference>
<dbReference type="Gene3D" id="2.40.10.10">
    <property type="entry name" value="Trypsin-like serine proteases"/>
    <property type="match status" value="2"/>
</dbReference>
<keyword evidence="10" id="KW-0964">Secreted</keyword>
<evidence type="ECO:0000256" key="10">
    <source>
        <dbReference type="RuleBase" id="RU366078"/>
    </source>
</evidence>
<keyword evidence="7" id="KW-0325">Glycoprotein</keyword>
<evidence type="ECO:0000259" key="13">
    <source>
        <dbReference type="PROSITE" id="PS51888"/>
    </source>
</evidence>
<dbReference type="OrthoDB" id="9028152at2759"/>
<evidence type="ECO:0000256" key="2">
    <source>
        <dbReference type="ARBA" id="ARBA00022729"/>
    </source>
</evidence>
<dbReference type="PROSITE" id="PS00135">
    <property type="entry name" value="TRYPSIN_SER"/>
    <property type="match status" value="1"/>
</dbReference>
<dbReference type="SMART" id="SM00680">
    <property type="entry name" value="CLIP"/>
    <property type="match status" value="1"/>
</dbReference>
<evidence type="ECO:0000256" key="3">
    <source>
        <dbReference type="ARBA" id="ARBA00022801"/>
    </source>
</evidence>
<dbReference type="PROSITE" id="PS00134">
    <property type="entry name" value="TRYPSIN_HIS"/>
    <property type="match status" value="1"/>
</dbReference>
<feature type="region of interest" description="Disordered" evidence="11">
    <location>
        <begin position="56"/>
        <end position="85"/>
    </location>
</feature>
<dbReference type="InterPro" id="IPR009003">
    <property type="entry name" value="Peptidase_S1_PA"/>
</dbReference>
<dbReference type="InterPro" id="IPR038565">
    <property type="entry name" value="CLIP_sf"/>
</dbReference>
<dbReference type="Pfam" id="PF12032">
    <property type="entry name" value="CLIP"/>
    <property type="match status" value="1"/>
</dbReference>
<dbReference type="AlphaFoldDB" id="A0A9C6X9R9"/>
<dbReference type="CDD" id="cd00190">
    <property type="entry name" value="Tryp_SPc"/>
    <property type="match status" value="1"/>
</dbReference>
<dbReference type="SUPFAM" id="SSF50494">
    <property type="entry name" value="Trypsin-like serine proteases"/>
    <property type="match status" value="1"/>
</dbReference>
<proteinExistence type="inferred from homology"/>
<feature type="domain" description="Peptidase S1" evidence="12">
    <location>
        <begin position="190"/>
        <end position="457"/>
    </location>
</feature>
<accession>A0A9C6X9R9</accession>
<reference evidence="15" key="1">
    <citation type="submission" date="2025-08" db="UniProtKB">
        <authorList>
            <consortium name="RefSeq"/>
        </authorList>
    </citation>
    <scope>IDENTIFICATION</scope>
    <source>
        <tissue evidence="15">Whole organism</tissue>
    </source>
</reference>
<dbReference type="GO" id="GO:0035008">
    <property type="term" value="P:positive regulation of melanization defense response"/>
    <property type="evidence" value="ECO:0007669"/>
    <property type="project" value="UniProtKB-ARBA"/>
</dbReference>